<dbReference type="Proteomes" id="UP001208017">
    <property type="component" value="Unassembled WGS sequence"/>
</dbReference>
<evidence type="ECO:0000313" key="2">
    <source>
        <dbReference type="Proteomes" id="UP001208017"/>
    </source>
</evidence>
<dbReference type="InterPro" id="IPR032466">
    <property type="entry name" value="Metal_Hydrolase"/>
</dbReference>
<dbReference type="RefSeq" id="WP_267149853.1">
    <property type="nucleotide sequence ID" value="NZ_JAPMLT010000001.1"/>
</dbReference>
<dbReference type="InterPro" id="IPR008257">
    <property type="entry name" value="Pept_M19"/>
</dbReference>
<comment type="caution">
    <text evidence="1">The sequence shown here is derived from an EMBL/GenBank/DDBJ whole genome shotgun (WGS) entry which is preliminary data.</text>
</comment>
<dbReference type="PROSITE" id="PS51365">
    <property type="entry name" value="RENAL_DIPEPTIDASE_2"/>
    <property type="match status" value="1"/>
</dbReference>
<organism evidence="1 2">
    <name type="scientific">Tumebacillus lacus</name>
    <dbReference type="NCBI Taxonomy" id="2995335"/>
    <lineage>
        <taxon>Bacteria</taxon>
        <taxon>Bacillati</taxon>
        <taxon>Bacillota</taxon>
        <taxon>Bacilli</taxon>
        <taxon>Bacillales</taxon>
        <taxon>Alicyclobacillaceae</taxon>
        <taxon>Tumebacillus</taxon>
    </lineage>
</organism>
<dbReference type="Pfam" id="PF01244">
    <property type="entry name" value="Peptidase_M19"/>
    <property type="match status" value="1"/>
</dbReference>
<accession>A0ABT3WYP3</accession>
<proteinExistence type="predicted"/>
<dbReference type="PANTHER" id="PTHR10443:SF12">
    <property type="entry name" value="DIPEPTIDASE"/>
    <property type="match status" value="1"/>
</dbReference>
<dbReference type="PROSITE" id="PS00869">
    <property type="entry name" value="RENAL_DIPEPTIDASE_1"/>
    <property type="match status" value="1"/>
</dbReference>
<dbReference type="EMBL" id="JAPMLT010000001">
    <property type="protein sequence ID" value="MCX7568612.1"/>
    <property type="molecule type" value="Genomic_DNA"/>
</dbReference>
<dbReference type="Gene3D" id="3.20.20.140">
    <property type="entry name" value="Metal-dependent hydrolases"/>
    <property type="match status" value="1"/>
</dbReference>
<sequence>MEGTHLLRIDGHADILYRMETESLDFYQDTHTLHLNYNRIVQGGIDLQFFVLWPGSRMTAAEQLKSILAMIDMFYEDVCSSGKIRPILSKRDLVHNLANGQRSGLLSIEGGDCLQGDIRILRRLYAQGVRAMGLTWNPGNCIANGVNDPEDHGLTAFGRDVVAEMNRLGMVVDVAHVAEKGFWDVIEVANAPVINSHANARALCDHRRNLTDDQLKAVFQTGGVVGVTFVPHFIKSEGEVAINDLMCHIDRMLTLGGEDHIGIGSDFDGIERTPLDLRHGGDLPRLEEALVKAYGDRVASKIMGANFKRVLESILHD</sequence>
<dbReference type="SUPFAM" id="SSF51556">
    <property type="entry name" value="Metallo-dependent hydrolases"/>
    <property type="match status" value="1"/>
</dbReference>
<reference evidence="1 2" key="1">
    <citation type="submission" date="2022-11" db="EMBL/GenBank/DDBJ databases">
        <title>Study of microbial diversity in lake waters.</title>
        <authorList>
            <person name="Zhang J."/>
        </authorList>
    </citation>
    <scope>NUCLEOTIDE SEQUENCE [LARGE SCALE GENOMIC DNA]</scope>
    <source>
        <strain evidence="1 2">DT12</strain>
    </source>
</reference>
<dbReference type="InterPro" id="IPR000180">
    <property type="entry name" value="Dipep_AS"/>
</dbReference>
<dbReference type="CDD" id="cd01301">
    <property type="entry name" value="rDP_like"/>
    <property type="match status" value="1"/>
</dbReference>
<name>A0ABT3WYP3_9BACL</name>
<dbReference type="PANTHER" id="PTHR10443">
    <property type="entry name" value="MICROSOMAL DIPEPTIDASE"/>
    <property type="match status" value="1"/>
</dbReference>
<evidence type="ECO:0000313" key="1">
    <source>
        <dbReference type="EMBL" id="MCX7568612.1"/>
    </source>
</evidence>
<protein>
    <submittedName>
        <fullName evidence="1">Dipeptidase</fullName>
    </submittedName>
</protein>
<gene>
    <name evidence="1" type="ORF">OS242_01340</name>
</gene>
<keyword evidence="2" id="KW-1185">Reference proteome</keyword>